<keyword evidence="4" id="KW-0067">ATP-binding</keyword>
<evidence type="ECO:0000256" key="3">
    <source>
        <dbReference type="ARBA" id="ARBA00022741"/>
    </source>
</evidence>
<evidence type="ECO:0000256" key="5">
    <source>
        <dbReference type="ARBA" id="ARBA00022970"/>
    </source>
</evidence>
<dbReference type="PROSITE" id="PS00211">
    <property type="entry name" value="ABC_TRANSPORTER_1"/>
    <property type="match status" value="1"/>
</dbReference>
<dbReference type="Pfam" id="PF00005">
    <property type="entry name" value="ABC_tran"/>
    <property type="match status" value="2"/>
</dbReference>
<evidence type="ECO:0000256" key="6">
    <source>
        <dbReference type="SAM" id="MobiDB-lite"/>
    </source>
</evidence>
<evidence type="ECO:0000313" key="8">
    <source>
        <dbReference type="EMBL" id="GAA1563675.1"/>
    </source>
</evidence>
<keyword evidence="9" id="KW-1185">Reference proteome</keyword>
<dbReference type="EMBL" id="BAAAQD010000033">
    <property type="protein sequence ID" value="GAA1563675.1"/>
    <property type="molecule type" value="Genomic_DNA"/>
</dbReference>
<dbReference type="SMART" id="SM00382">
    <property type="entry name" value="AAA"/>
    <property type="match status" value="2"/>
</dbReference>
<evidence type="ECO:0000256" key="1">
    <source>
        <dbReference type="ARBA" id="ARBA00005417"/>
    </source>
</evidence>
<dbReference type="InterPro" id="IPR027417">
    <property type="entry name" value="P-loop_NTPase"/>
</dbReference>
<evidence type="ECO:0000313" key="9">
    <source>
        <dbReference type="Proteomes" id="UP001501470"/>
    </source>
</evidence>
<evidence type="ECO:0000259" key="7">
    <source>
        <dbReference type="PROSITE" id="PS50893"/>
    </source>
</evidence>
<dbReference type="Proteomes" id="UP001501470">
    <property type="component" value="Unassembled WGS sequence"/>
</dbReference>
<dbReference type="InterPro" id="IPR017871">
    <property type="entry name" value="ABC_transporter-like_CS"/>
</dbReference>
<evidence type="ECO:0000256" key="2">
    <source>
        <dbReference type="ARBA" id="ARBA00022448"/>
    </source>
</evidence>
<dbReference type="RefSeq" id="WP_344512573.1">
    <property type="nucleotide sequence ID" value="NZ_BAAAQD010000033.1"/>
</dbReference>
<dbReference type="InterPro" id="IPR052156">
    <property type="entry name" value="BCAA_Transport_ATP-bd_LivF"/>
</dbReference>
<keyword evidence="2" id="KW-0813">Transport</keyword>
<feature type="domain" description="ABC transporter" evidence="7">
    <location>
        <begin position="255"/>
        <end position="467"/>
    </location>
</feature>
<name>A0ABN2CSQ7_9ACTN</name>
<proteinExistence type="inferred from homology"/>
<evidence type="ECO:0000256" key="4">
    <source>
        <dbReference type="ARBA" id="ARBA00022840"/>
    </source>
</evidence>
<keyword evidence="3" id="KW-0547">Nucleotide-binding</keyword>
<dbReference type="Gene3D" id="3.40.50.300">
    <property type="entry name" value="P-loop containing nucleotide triphosphate hydrolases"/>
    <property type="match status" value="2"/>
</dbReference>
<feature type="domain" description="ABC transporter" evidence="7">
    <location>
        <begin position="6"/>
        <end position="234"/>
    </location>
</feature>
<dbReference type="InterPro" id="IPR003593">
    <property type="entry name" value="AAA+_ATPase"/>
</dbReference>
<accession>A0ABN2CSQ7</accession>
<reference evidence="8 9" key="1">
    <citation type="journal article" date="2019" name="Int. J. Syst. Evol. Microbiol.">
        <title>The Global Catalogue of Microorganisms (GCM) 10K type strain sequencing project: providing services to taxonomists for standard genome sequencing and annotation.</title>
        <authorList>
            <consortium name="The Broad Institute Genomics Platform"/>
            <consortium name="The Broad Institute Genome Sequencing Center for Infectious Disease"/>
            <person name="Wu L."/>
            <person name="Ma J."/>
        </authorList>
    </citation>
    <scope>NUCLEOTIDE SEQUENCE [LARGE SCALE GENOMIC DNA]</scope>
    <source>
        <strain evidence="8 9">JCM 15933</strain>
    </source>
</reference>
<dbReference type="PROSITE" id="PS50893">
    <property type="entry name" value="ABC_TRANSPORTER_2"/>
    <property type="match status" value="2"/>
</dbReference>
<comment type="caution">
    <text evidence="8">The sequence shown here is derived from an EMBL/GenBank/DDBJ whole genome shotgun (WGS) entry which is preliminary data.</text>
</comment>
<keyword evidence="5" id="KW-0029">Amino-acid transport</keyword>
<dbReference type="PANTHER" id="PTHR43820:SF4">
    <property type="entry name" value="HIGH-AFFINITY BRANCHED-CHAIN AMINO ACID TRANSPORT ATP-BINDING PROTEIN LIVF"/>
    <property type="match status" value="1"/>
</dbReference>
<gene>
    <name evidence="8" type="ORF">GCM10009827_101600</name>
</gene>
<dbReference type="PANTHER" id="PTHR43820">
    <property type="entry name" value="HIGH-AFFINITY BRANCHED-CHAIN AMINO ACID TRANSPORT ATP-BINDING PROTEIN LIVF"/>
    <property type="match status" value="1"/>
</dbReference>
<protein>
    <recommendedName>
        <fullName evidence="7">ABC transporter domain-containing protein</fullName>
    </recommendedName>
</protein>
<dbReference type="InterPro" id="IPR003439">
    <property type="entry name" value="ABC_transporter-like_ATP-bd"/>
</dbReference>
<organism evidence="8 9">
    <name type="scientific">Dactylosporangium maewongense</name>
    <dbReference type="NCBI Taxonomy" id="634393"/>
    <lineage>
        <taxon>Bacteria</taxon>
        <taxon>Bacillati</taxon>
        <taxon>Actinomycetota</taxon>
        <taxon>Actinomycetes</taxon>
        <taxon>Micromonosporales</taxon>
        <taxon>Micromonosporaceae</taxon>
        <taxon>Dactylosporangium</taxon>
    </lineage>
</organism>
<dbReference type="SUPFAM" id="SSF52540">
    <property type="entry name" value="P-loop containing nucleoside triphosphate hydrolases"/>
    <property type="match status" value="2"/>
</dbReference>
<comment type="similarity">
    <text evidence="1">Belongs to the ABC transporter superfamily.</text>
</comment>
<sequence length="467" mass="49631">MSGIVVEVQGLTHRYGPNVILDDVDLTVDSATRHAIIGANGAGKTTLLGLITGTARPSQGRILYDGVDVTRLPLHRRAQHGMTRTWQHPAIIESLTAIDNVALAIRRTRLRNARTAAAELLHNAGLHDAATLAGHLPYGQRRLLELITALAPRPRLLILDEPSAGLDQHETAQLLNRLLGVADTTTILMTDHSRALVTTTATAVTVLDHGKPILDGTPTAVFADARMHQRTASPADHAHRRPSVPASASRGPTALLIADLNAGYQGHHVLRDIDLSVQPGEVVAIVGRDGAGRSTLIRALTGVLPVYPPTRITMTGLDITTLTPARRAAAGLGTVPQQRPPAPHLSVSDQLRTAGASVDQLPHAVLRLAPWLPHRLRQPVDSLSGGERQVLAIACALAKNPKVLLLDEATEGLAADLVVKLQQLIRELATQHVAVLLTDSLSGPHSNAADRVHLLNNGSLTAPATWT</sequence>
<feature type="region of interest" description="Disordered" evidence="6">
    <location>
        <begin position="230"/>
        <end position="250"/>
    </location>
</feature>